<sequence>MNFNEKLRQEGEYRKALASAKKMLAEGLESSFVKKVTGLFDEDITKMMHQH</sequence>
<evidence type="ECO:0000313" key="2">
    <source>
        <dbReference type="Proteomes" id="UP000282597"/>
    </source>
</evidence>
<dbReference type="AlphaFoldDB" id="A0A2Z6EUM6"/>
<reference evidence="1 2" key="1">
    <citation type="journal article" date="2018" name="Microbes Environ.">
        <title>Comparative Genomic Insights into Endofungal Lifestyles of Two Bacterial Endosymbionts, Mycoavidus cysteinexigens and Burkholderia rhizoxinica.</title>
        <authorList>
            <person name="Sharmin D."/>
            <person name="Guo Y."/>
            <person name="Nishizawa T."/>
            <person name="Ohshima S."/>
            <person name="Sato Y."/>
            <person name="Takashima Y."/>
            <person name="Narisawa K."/>
            <person name="Ohta H."/>
        </authorList>
    </citation>
    <scope>NUCLEOTIDE SEQUENCE [LARGE SCALE GENOMIC DNA]</scope>
    <source>
        <strain evidence="1 2">B1-EB</strain>
    </source>
</reference>
<accession>A0A2Z6EUM6</accession>
<keyword evidence="2" id="KW-1185">Reference proteome</keyword>
<evidence type="ECO:0000313" key="1">
    <source>
        <dbReference type="EMBL" id="BBE09163.1"/>
    </source>
</evidence>
<dbReference type="Proteomes" id="UP000282597">
    <property type="component" value="Chromosome"/>
</dbReference>
<name>A0A2Z6EUM6_9BURK</name>
<dbReference type="RefSeq" id="WP_161566180.1">
    <property type="nucleotide sequence ID" value="NZ_AP018150.1"/>
</dbReference>
<proteinExistence type="predicted"/>
<dbReference type="EMBL" id="AP018150">
    <property type="protein sequence ID" value="BBE09163.1"/>
    <property type="molecule type" value="Genomic_DNA"/>
</dbReference>
<protein>
    <submittedName>
        <fullName evidence="1">Uncharacterized protein</fullName>
    </submittedName>
</protein>
<gene>
    <name evidence="1" type="ORF">MCB1EB_1002</name>
</gene>
<dbReference type="KEGG" id="mcys:MCB1EB_1002"/>
<organism evidence="1 2">
    <name type="scientific">Mycoavidus cysteinexigens</name>
    <dbReference type="NCBI Taxonomy" id="1553431"/>
    <lineage>
        <taxon>Bacteria</taxon>
        <taxon>Pseudomonadati</taxon>
        <taxon>Pseudomonadota</taxon>
        <taxon>Betaproteobacteria</taxon>
        <taxon>Burkholderiales</taxon>
        <taxon>Burkholderiaceae</taxon>
        <taxon>Mycoavidus</taxon>
    </lineage>
</organism>